<organism evidence="12 13">
    <name type="scientific">Bradyrhizobium erythrophlei</name>
    <dbReference type="NCBI Taxonomy" id="1437360"/>
    <lineage>
        <taxon>Bacteria</taxon>
        <taxon>Pseudomonadati</taxon>
        <taxon>Pseudomonadota</taxon>
        <taxon>Alphaproteobacteria</taxon>
        <taxon>Hyphomicrobiales</taxon>
        <taxon>Nitrobacteraceae</taxon>
        <taxon>Bradyrhizobium</taxon>
    </lineage>
</organism>
<keyword evidence="8" id="KW-0949">S-adenosyl-L-methionine</keyword>
<dbReference type="GO" id="GO:0005737">
    <property type="term" value="C:cytoplasm"/>
    <property type="evidence" value="ECO:0007669"/>
    <property type="project" value="UniProtKB-SubCell"/>
</dbReference>
<reference evidence="12 13" key="1">
    <citation type="submission" date="2016-11" db="EMBL/GenBank/DDBJ databases">
        <authorList>
            <person name="Jaros S."/>
            <person name="Januszkiewicz K."/>
            <person name="Wedrychowicz H."/>
        </authorList>
    </citation>
    <scope>NUCLEOTIDE SEQUENCE [LARGE SCALE GENOMIC DNA]</scope>
    <source>
        <strain evidence="12 13">GAS138</strain>
    </source>
</reference>
<keyword evidence="5" id="KW-0963">Cytoplasm</keyword>
<evidence type="ECO:0000256" key="11">
    <source>
        <dbReference type="ARBA" id="ARBA00031350"/>
    </source>
</evidence>
<evidence type="ECO:0000256" key="2">
    <source>
        <dbReference type="ARBA" id="ARBA00005369"/>
    </source>
</evidence>
<evidence type="ECO:0000256" key="1">
    <source>
        <dbReference type="ARBA" id="ARBA00004496"/>
    </source>
</evidence>
<dbReference type="Proteomes" id="UP000189796">
    <property type="component" value="Chromosome I"/>
</dbReference>
<dbReference type="GO" id="GO:0004719">
    <property type="term" value="F:protein-L-isoaspartate (D-aspartate) O-methyltransferase activity"/>
    <property type="evidence" value="ECO:0007669"/>
    <property type="project" value="UniProtKB-EC"/>
</dbReference>
<dbReference type="PANTHER" id="PTHR11579:SF0">
    <property type="entry name" value="PROTEIN-L-ISOASPARTATE(D-ASPARTATE) O-METHYLTRANSFERASE"/>
    <property type="match status" value="1"/>
</dbReference>
<dbReference type="Pfam" id="PF01135">
    <property type="entry name" value="PCMT"/>
    <property type="match status" value="1"/>
</dbReference>
<accession>A0A1M5YTG6</accession>
<dbReference type="OrthoDB" id="9807766at2"/>
<dbReference type="CDD" id="cd02440">
    <property type="entry name" value="AdoMet_MTases"/>
    <property type="match status" value="1"/>
</dbReference>
<gene>
    <name evidence="12" type="ORF">SAMN05443248_8737</name>
</gene>
<dbReference type="GO" id="GO:0032259">
    <property type="term" value="P:methylation"/>
    <property type="evidence" value="ECO:0007669"/>
    <property type="project" value="UniProtKB-KW"/>
</dbReference>
<dbReference type="SUPFAM" id="SSF53335">
    <property type="entry name" value="S-adenosyl-L-methionine-dependent methyltransferases"/>
    <property type="match status" value="1"/>
</dbReference>
<evidence type="ECO:0000256" key="6">
    <source>
        <dbReference type="ARBA" id="ARBA00022603"/>
    </source>
</evidence>
<dbReference type="EC" id="2.1.1.77" evidence="3"/>
<dbReference type="EMBL" id="LT670817">
    <property type="protein sequence ID" value="SHI15094.1"/>
    <property type="molecule type" value="Genomic_DNA"/>
</dbReference>
<evidence type="ECO:0000256" key="3">
    <source>
        <dbReference type="ARBA" id="ARBA00011890"/>
    </source>
</evidence>
<evidence type="ECO:0000256" key="10">
    <source>
        <dbReference type="ARBA" id="ARBA00031323"/>
    </source>
</evidence>
<name>A0A1M5YTG6_9BRAD</name>
<sequence length="283" mass="30769">MPGKNRASLEQVRGFFARMMAAASGSDDPRIERALELVRREAFLGPGPWHISVNRRTVETPSADPVFLYQNVLVRLDTAKGINNGEPFLHAAWIGAVEPKAGDAICHIGAGTGYYSAILAVLALPGGSVNAFEIDAALARRARQNLQPFDNVSVIVGDATRLPLPPSDLIYVNAGVIAPPAGWLRALRPRGRMIFPWRPTELVGLAVVISRTGSGFNAKPLMPSWFIPCVGASDAEESKKIPEMREAWSTRSVWLTSDREPDETAVAIYRKLWFSSAELPADA</sequence>
<dbReference type="AlphaFoldDB" id="A0A1M5YTG6"/>
<dbReference type="PANTHER" id="PTHR11579">
    <property type="entry name" value="PROTEIN-L-ISOASPARTATE O-METHYLTRANSFERASE"/>
    <property type="match status" value="1"/>
</dbReference>
<comment type="subcellular location">
    <subcellularLocation>
        <location evidence="1">Cytoplasm</location>
    </subcellularLocation>
</comment>
<evidence type="ECO:0000256" key="9">
    <source>
        <dbReference type="ARBA" id="ARBA00030757"/>
    </source>
</evidence>
<evidence type="ECO:0000256" key="4">
    <source>
        <dbReference type="ARBA" id="ARBA00013346"/>
    </source>
</evidence>
<keyword evidence="6 12" id="KW-0489">Methyltransferase</keyword>
<evidence type="ECO:0000256" key="7">
    <source>
        <dbReference type="ARBA" id="ARBA00022679"/>
    </source>
</evidence>
<keyword evidence="7 12" id="KW-0808">Transferase</keyword>
<protein>
    <recommendedName>
        <fullName evidence="4">Protein-L-isoaspartate O-methyltransferase</fullName>
        <ecNumber evidence="3">2.1.1.77</ecNumber>
    </recommendedName>
    <alternativeName>
        <fullName evidence="11">L-isoaspartyl protein carboxyl methyltransferase</fullName>
    </alternativeName>
    <alternativeName>
        <fullName evidence="9">Protein L-isoaspartyl methyltransferase</fullName>
    </alternativeName>
    <alternativeName>
        <fullName evidence="10">Protein-beta-aspartate methyltransferase</fullName>
    </alternativeName>
</protein>
<proteinExistence type="inferred from homology"/>
<evidence type="ECO:0000313" key="13">
    <source>
        <dbReference type="Proteomes" id="UP000189796"/>
    </source>
</evidence>
<evidence type="ECO:0000256" key="5">
    <source>
        <dbReference type="ARBA" id="ARBA00022490"/>
    </source>
</evidence>
<evidence type="ECO:0000313" key="12">
    <source>
        <dbReference type="EMBL" id="SHI15094.1"/>
    </source>
</evidence>
<comment type="similarity">
    <text evidence="2">Belongs to the methyltransferase superfamily. L-isoaspartyl/D-aspartyl protein methyltransferase family.</text>
</comment>
<dbReference type="RefSeq" id="WP_079606702.1">
    <property type="nucleotide sequence ID" value="NZ_LT670817.1"/>
</dbReference>
<dbReference type="InterPro" id="IPR000682">
    <property type="entry name" value="PCMT"/>
</dbReference>
<dbReference type="InterPro" id="IPR029063">
    <property type="entry name" value="SAM-dependent_MTases_sf"/>
</dbReference>
<evidence type="ECO:0000256" key="8">
    <source>
        <dbReference type="ARBA" id="ARBA00022691"/>
    </source>
</evidence>
<dbReference type="Gene3D" id="3.40.50.150">
    <property type="entry name" value="Vaccinia Virus protein VP39"/>
    <property type="match status" value="1"/>
</dbReference>